<feature type="compositionally biased region" description="Acidic residues" evidence="1">
    <location>
        <begin position="409"/>
        <end position="420"/>
    </location>
</feature>
<feature type="non-terminal residue" evidence="3">
    <location>
        <position position="727"/>
    </location>
</feature>
<feature type="compositionally biased region" description="Low complexity" evidence="1">
    <location>
        <begin position="583"/>
        <end position="599"/>
    </location>
</feature>
<feature type="region of interest" description="Disordered" evidence="1">
    <location>
        <begin position="171"/>
        <end position="244"/>
    </location>
</feature>
<dbReference type="AlphaFoldDB" id="A0A8K0CDY6"/>
<reference evidence="3" key="1">
    <citation type="submission" date="2019-08" db="EMBL/GenBank/DDBJ databases">
        <title>The genome of the North American firefly Photinus pyralis.</title>
        <authorList>
            <consortium name="Photinus pyralis genome working group"/>
            <person name="Fallon T.R."/>
            <person name="Sander Lower S.E."/>
            <person name="Weng J.-K."/>
        </authorList>
    </citation>
    <scope>NUCLEOTIDE SEQUENCE</scope>
    <source>
        <strain evidence="3">TRF0915ILg1</strain>
        <tissue evidence="3">Whole body</tissue>
    </source>
</reference>
<proteinExistence type="predicted"/>
<feature type="region of interest" description="Disordered" evidence="1">
    <location>
        <begin position="108"/>
        <end position="132"/>
    </location>
</feature>
<organism evidence="3 4">
    <name type="scientific">Ignelater luminosus</name>
    <name type="common">Cucubano</name>
    <name type="synonym">Pyrophorus luminosus</name>
    <dbReference type="NCBI Taxonomy" id="2038154"/>
    <lineage>
        <taxon>Eukaryota</taxon>
        <taxon>Metazoa</taxon>
        <taxon>Ecdysozoa</taxon>
        <taxon>Arthropoda</taxon>
        <taxon>Hexapoda</taxon>
        <taxon>Insecta</taxon>
        <taxon>Pterygota</taxon>
        <taxon>Neoptera</taxon>
        <taxon>Endopterygota</taxon>
        <taxon>Coleoptera</taxon>
        <taxon>Polyphaga</taxon>
        <taxon>Elateriformia</taxon>
        <taxon>Elateroidea</taxon>
        <taxon>Elateridae</taxon>
        <taxon>Agrypninae</taxon>
        <taxon>Pyrophorini</taxon>
        <taxon>Ignelater</taxon>
    </lineage>
</organism>
<feature type="domain" description="Nucleolar protein 4 helical" evidence="2">
    <location>
        <begin position="430"/>
        <end position="529"/>
    </location>
</feature>
<gene>
    <name evidence="3" type="ORF">ILUMI_22690</name>
</gene>
<feature type="compositionally biased region" description="Low complexity" evidence="1">
    <location>
        <begin position="108"/>
        <end position="127"/>
    </location>
</feature>
<dbReference type="Proteomes" id="UP000801492">
    <property type="component" value="Unassembled WGS sequence"/>
</dbReference>
<feature type="compositionally biased region" description="Polar residues" evidence="1">
    <location>
        <begin position="193"/>
        <end position="213"/>
    </location>
</feature>
<keyword evidence="4" id="KW-1185">Reference proteome</keyword>
<feature type="region of interest" description="Disordered" evidence="1">
    <location>
        <begin position="491"/>
        <end position="510"/>
    </location>
</feature>
<feature type="region of interest" description="Disordered" evidence="1">
    <location>
        <begin position="376"/>
        <end position="429"/>
    </location>
</feature>
<evidence type="ECO:0000313" key="3">
    <source>
        <dbReference type="EMBL" id="KAF2883481.1"/>
    </source>
</evidence>
<sequence length="727" mass="79242">NSNGEPIYRKVAVVENFFDIIYNVHVELEGRPGKHAGQKRTYRTITETYAFLPREAVTRFLLGCTDCQRHPRSPSPVSVLPTPSPSPTLPLVPTTAPVLPLATLPQAPQPAISQSTPPQLTPPTSQTALVDPPSEITYLDFGKAAKTSTECKSPQPIPAYVTANISPQSQTLDLSQKSTDISQSQAKIDGPLRTSTPEPKRSSNPLDVCNLTSRDPPKSPPKKRHLNHLSDNSQPPPTTPKLWSPVEGIEKEQLLKKQALMPAEIDYSLPITTTYLKYMRSLGCTDEDALKFENKNENLTTPEPSETTNEEDHFGGTGAMKDTDKLKLMLLAWNYHNQTQGNRNGSGDIPDLTSIPGGEEMAGLWAQYHSALGLAKGKATPPVPRDQSSPVNADTGSAHDETSSSGNKEDEDDDDDESDDKIDTQTHDPERLKAFNMFVRLFVDENLDRMVPISKQPKEKIQAIIDSCTRQFPEFAERARKRIRTYLKSCRRNKRARDPNSPWDSTRPTPAHLTSVQAEQILATACENESHNAKRMRLGLEPVSQPMPLPPGATSTDTTAAISRSIDLPGNPPVKLEVDTSSAVFPSSTTPSTTPNSISKGISLTPDIKPTGLSVSNAGLSTTPLNGMGISTTPASAPTAMYRPNFSQAFQRAGPYPLFPGQPFTAGGGLLTNGPTDLSMKQKPLLNHKLSTGEMAAVRQLITGYRESAAFLLRSADELEQLLLQQQ</sequence>
<feature type="region of interest" description="Disordered" evidence="1">
    <location>
        <begin position="297"/>
        <end position="317"/>
    </location>
</feature>
<comment type="caution">
    <text evidence="3">The sequence shown here is derived from an EMBL/GenBank/DDBJ whole genome shotgun (WGS) entry which is preliminary data.</text>
</comment>
<feature type="compositionally biased region" description="Low complexity" evidence="1">
    <location>
        <begin position="297"/>
        <end position="307"/>
    </location>
</feature>
<evidence type="ECO:0000256" key="1">
    <source>
        <dbReference type="SAM" id="MobiDB-lite"/>
    </source>
</evidence>
<dbReference type="OrthoDB" id="6371073at2759"/>
<accession>A0A8K0CDY6</accession>
<dbReference type="InterPro" id="IPR039788">
    <property type="entry name" value="NOL4/NOL4L"/>
</dbReference>
<dbReference type="EMBL" id="VTPC01090405">
    <property type="protein sequence ID" value="KAF2883481.1"/>
    <property type="molecule type" value="Genomic_DNA"/>
</dbReference>
<protein>
    <recommendedName>
        <fullName evidence="2">Nucleolar protein 4 helical domain-containing protein</fullName>
    </recommendedName>
</protein>
<evidence type="ECO:0000259" key="2">
    <source>
        <dbReference type="Pfam" id="PF23079"/>
    </source>
</evidence>
<feature type="compositionally biased region" description="Polar residues" evidence="1">
    <location>
        <begin position="171"/>
        <end position="186"/>
    </location>
</feature>
<evidence type="ECO:0000313" key="4">
    <source>
        <dbReference type="Proteomes" id="UP000801492"/>
    </source>
</evidence>
<dbReference type="PANTHER" id="PTHR12449:SF22">
    <property type="entry name" value="NUCLEOLAR PROTEIN 4"/>
    <property type="match status" value="1"/>
</dbReference>
<dbReference type="Pfam" id="PF23079">
    <property type="entry name" value="HTH_NOL4_2nd"/>
    <property type="match status" value="1"/>
</dbReference>
<name>A0A8K0CDY6_IGNLU</name>
<feature type="compositionally biased region" description="Polar residues" evidence="1">
    <location>
        <begin position="386"/>
        <end position="395"/>
    </location>
</feature>
<feature type="region of interest" description="Disordered" evidence="1">
    <location>
        <begin position="583"/>
        <end position="603"/>
    </location>
</feature>
<dbReference type="PANTHER" id="PTHR12449">
    <property type="entry name" value="DEATH DOMAIN-CONTAINING PROTEIN"/>
    <property type="match status" value="1"/>
</dbReference>
<dbReference type="InterPro" id="IPR056549">
    <property type="entry name" value="HTH_NOL4"/>
</dbReference>